<keyword evidence="3" id="KW-1185">Reference proteome</keyword>
<accession>A0A1H6K591</accession>
<gene>
    <name evidence="2" type="ORF">SAMN04489835_3038</name>
</gene>
<evidence type="ECO:0008006" key="4">
    <source>
        <dbReference type="Google" id="ProtNLM"/>
    </source>
</evidence>
<dbReference type="STRING" id="370526.SAMN04489835_3038"/>
<evidence type="ECO:0000256" key="1">
    <source>
        <dbReference type="SAM" id="Phobius"/>
    </source>
</evidence>
<evidence type="ECO:0000313" key="2">
    <source>
        <dbReference type="EMBL" id="SEH70203.1"/>
    </source>
</evidence>
<keyword evidence="1" id="KW-1133">Transmembrane helix</keyword>
<protein>
    <recommendedName>
        <fullName evidence="4">DUF5666 domain-containing protein</fullName>
    </recommendedName>
</protein>
<organism evidence="2 3">
    <name type="scientific">Mycolicibacterium rutilum</name>
    <name type="common">Mycobacterium rutilum</name>
    <dbReference type="NCBI Taxonomy" id="370526"/>
    <lineage>
        <taxon>Bacteria</taxon>
        <taxon>Bacillati</taxon>
        <taxon>Actinomycetota</taxon>
        <taxon>Actinomycetes</taxon>
        <taxon>Mycobacteriales</taxon>
        <taxon>Mycobacteriaceae</taxon>
        <taxon>Mycolicibacterium</taxon>
    </lineage>
</organism>
<keyword evidence="1" id="KW-0812">Transmembrane</keyword>
<evidence type="ECO:0000313" key="3">
    <source>
        <dbReference type="Proteomes" id="UP000182915"/>
    </source>
</evidence>
<dbReference type="Proteomes" id="UP000182915">
    <property type="component" value="Chromosome I"/>
</dbReference>
<keyword evidence="1" id="KW-0472">Membrane</keyword>
<proteinExistence type="predicted"/>
<reference evidence="3" key="1">
    <citation type="submission" date="2016-10" db="EMBL/GenBank/DDBJ databases">
        <authorList>
            <person name="Varghese N."/>
            <person name="Submissions S."/>
        </authorList>
    </citation>
    <scope>NUCLEOTIDE SEQUENCE [LARGE SCALE GENOMIC DNA]</scope>
    <source>
        <strain evidence="3">DSM 45405</strain>
    </source>
</reference>
<feature type="transmembrane region" description="Helical" evidence="1">
    <location>
        <begin position="20"/>
        <end position="41"/>
    </location>
</feature>
<sequence>MTATWGAPDPDKPRWGWRETVVAVGVAAVIAGVGGAAIHAATDSGAALHQGGPGFGGPPGAFGGGPPAAMSAPGLHGEFVTGDAATGFVTALSQTGTVTAASPTSITIRSADGFTQTYTLPADHAPVAVNDEVQVRGTRTGDTAQASSVSIERR</sequence>
<dbReference type="AlphaFoldDB" id="A0A1H6K591"/>
<dbReference type="RefSeq" id="WP_083407845.1">
    <property type="nucleotide sequence ID" value="NZ_LT629971.1"/>
</dbReference>
<dbReference type="OrthoDB" id="3401874at2"/>
<name>A0A1H6K591_MYCRU</name>
<dbReference type="EMBL" id="LT629971">
    <property type="protein sequence ID" value="SEH70203.1"/>
    <property type="molecule type" value="Genomic_DNA"/>
</dbReference>